<dbReference type="Gene3D" id="3.20.20.190">
    <property type="entry name" value="Phosphatidylinositol (PI) phosphodiesterase"/>
    <property type="match status" value="1"/>
</dbReference>
<dbReference type="PANTHER" id="PTHR22958:SF1">
    <property type="entry name" value="GLYCEROPHOSPHOCHOLINE PHOSPHODIESTERASE GPCPD1"/>
    <property type="match status" value="1"/>
</dbReference>
<comment type="caution">
    <text evidence="3">The sequence shown here is derived from an EMBL/GenBank/DDBJ whole genome shotgun (WGS) entry which is preliminary data.</text>
</comment>
<dbReference type="EMBL" id="SUNJ01000422">
    <property type="protein sequence ID" value="TPP67669.1"/>
    <property type="molecule type" value="Genomic_DNA"/>
</dbReference>
<evidence type="ECO:0000256" key="1">
    <source>
        <dbReference type="ARBA" id="ARBA00022801"/>
    </source>
</evidence>
<dbReference type="InterPro" id="IPR051578">
    <property type="entry name" value="GDPD"/>
</dbReference>
<dbReference type="InterPro" id="IPR030395">
    <property type="entry name" value="GP_PDE_dom"/>
</dbReference>
<evidence type="ECO:0000259" key="2">
    <source>
        <dbReference type="PROSITE" id="PS51704"/>
    </source>
</evidence>
<dbReference type="GO" id="GO:0046475">
    <property type="term" value="P:glycerophospholipid catabolic process"/>
    <property type="evidence" value="ECO:0007669"/>
    <property type="project" value="TreeGrafter"/>
</dbReference>
<dbReference type="AlphaFoldDB" id="A0A504Z3Y7"/>
<proteinExistence type="predicted"/>
<gene>
    <name evidence="3" type="ORF">FGIG_06515</name>
</gene>
<organism evidence="3 4">
    <name type="scientific">Fasciola gigantica</name>
    <name type="common">Giant liver fluke</name>
    <dbReference type="NCBI Taxonomy" id="46835"/>
    <lineage>
        <taxon>Eukaryota</taxon>
        <taxon>Metazoa</taxon>
        <taxon>Spiralia</taxon>
        <taxon>Lophotrochozoa</taxon>
        <taxon>Platyhelminthes</taxon>
        <taxon>Trematoda</taxon>
        <taxon>Digenea</taxon>
        <taxon>Plagiorchiida</taxon>
        <taxon>Echinostomata</taxon>
        <taxon>Echinostomatoidea</taxon>
        <taxon>Fasciolidae</taxon>
        <taxon>Fasciola</taxon>
    </lineage>
</organism>
<name>A0A504Z3Y7_FASGI</name>
<dbReference type="PROSITE" id="PS51704">
    <property type="entry name" value="GP_PDE"/>
    <property type="match status" value="1"/>
</dbReference>
<dbReference type="PANTHER" id="PTHR22958">
    <property type="entry name" value="GLYCEROPHOSPHORYL DIESTER PHOSPHODIESTERASE"/>
    <property type="match status" value="1"/>
</dbReference>
<keyword evidence="4" id="KW-1185">Reference proteome</keyword>
<evidence type="ECO:0000313" key="3">
    <source>
        <dbReference type="EMBL" id="TPP67669.1"/>
    </source>
</evidence>
<dbReference type="SUPFAM" id="SSF51695">
    <property type="entry name" value="PLC-like phosphodiesterases"/>
    <property type="match status" value="1"/>
</dbReference>
<dbReference type="GO" id="GO:0008081">
    <property type="term" value="F:phosphoric diester hydrolase activity"/>
    <property type="evidence" value="ECO:0007669"/>
    <property type="project" value="InterPro"/>
</dbReference>
<dbReference type="Proteomes" id="UP000316759">
    <property type="component" value="Unassembled WGS sequence"/>
</dbReference>
<dbReference type="Pfam" id="PF03009">
    <property type="entry name" value="GDPD"/>
    <property type="match status" value="1"/>
</dbReference>
<dbReference type="STRING" id="46835.A0A504Z3Y7"/>
<dbReference type="OrthoDB" id="1058301at2759"/>
<protein>
    <submittedName>
        <fullName evidence="3">Putative glycerophosphocholine phosphodiesterase GPCPD1</fullName>
    </submittedName>
</protein>
<dbReference type="InterPro" id="IPR017946">
    <property type="entry name" value="PLC-like_Pdiesterase_TIM-brl"/>
</dbReference>
<reference evidence="3 4" key="1">
    <citation type="submission" date="2019-04" db="EMBL/GenBank/DDBJ databases">
        <title>Annotation for the trematode Fasciola gigantica.</title>
        <authorList>
            <person name="Choi Y.-J."/>
        </authorList>
    </citation>
    <scope>NUCLEOTIDE SEQUENCE [LARGE SCALE GENOMIC DNA]</scope>
    <source>
        <strain evidence="3">Uganda_cow_1</strain>
    </source>
</reference>
<keyword evidence="1" id="KW-0378">Hydrolase</keyword>
<sequence>MSRSILLYFLRTKARLFEKFRVKSISVNGNSSGFSDSLSVFTCHVDPSISWKVEGKRATSTWIPVCEQAASGLLFTSPVQSRDFQWSAELECWGRRKSSQTIATLSLNCNQGVDQGVIRLPISGDELFLYYLLAESYSPPKSGCGSPRSVHLVPVRTRPETLDKQLDPWPEKVPVLVGHGGAGAHRAHYGGGREWPENTICAFRRSEQLGLQMIECDATVTRDCGAVVLHHNFTLGLRSLPRNESFKGRSFVLDHLRYFYAYPNFPLFVQADGPVTKDTKSLIAQYTLEEIRNLLGQASRNSKPHENDHFVHPKPLAFDDPEPDQDGIDGQPLPELNEAFRRTSTRLGFNVEMKYPRETLLGRIAHALETGEPVTADLPGPHNYFAQINKFCDKVLDVIWKNAGSRPVILSSFNADLCAVLRLKQSNFPVLFITRGGIPSSTEPPNMMHVDLRHCNLPVALSWAHMMNLSGVVTLGQHFGSTPKLHATNEGQINALVADMQEKQLACLVYGDGVSELSFLKKATGCGLTGVIIDRVESYMQEYFLTMAPSA</sequence>
<evidence type="ECO:0000313" key="4">
    <source>
        <dbReference type="Proteomes" id="UP000316759"/>
    </source>
</evidence>
<accession>A0A504Z3Y7</accession>
<feature type="domain" description="GP-PDE" evidence="2">
    <location>
        <begin position="183"/>
        <end position="543"/>
    </location>
</feature>